<dbReference type="EMBL" id="AP023359">
    <property type="protein sequence ID" value="BCJ67499.1"/>
    <property type="molecule type" value="Genomic_DNA"/>
</dbReference>
<evidence type="ECO:0000313" key="5">
    <source>
        <dbReference type="EMBL" id="BCJ67499.1"/>
    </source>
</evidence>
<dbReference type="InterPro" id="IPR009081">
    <property type="entry name" value="PP-bd_ACP"/>
</dbReference>
<evidence type="ECO:0000256" key="3">
    <source>
        <dbReference type="SAM" id="MobiDB-lite"/>
    </source>
</evidence>
<dbReference type="GO" id="GO:0031177">
    <property type="term" value="F:phosphopantetheine binding"/>
    <property type="evidence" value="ECO:0007669"/>
    <property type="project" value="InterPro"/>
</dbReference>
<dbReference type="Pfam" id="PF00550">
    <property type="entry name" value="PP-binding"/>
    <property type="match status" value="1"/>
</dbReference>
<evidence type="ECO:0000256" key="2">
    <source>
        <dbReference type="ARBA" id="ARBA00022553"/>
    </source>
</evidence>
<organism evidence="5 6">
    <name type="scientific">Polymorphospora rubra</name>
    <dbReference type="NCBI Taxonomy" id="338584"/>
    <lineage>
        <taxon>Bacteria</taxon>
        <taxon>Bacillati</taxon>
        <taxon>Actinomycetota</taxon>
        <taxon>Actinomycetes</taxon>
        <taxon>Micromonosporales</taxon>
        <taxon>Micromonosporaceae</taxon>
        <taxon>Polymorphospora</taxon>
    </lineage>
</organism>
<keyword evidence="6" id="KW-1185">Reference proteome</keyword>
<evidence type="ECO:0000259" key="4">
    <source>
        <dbReference type="PROSITE" id="PS50075"/>
    </source>
</evidence>
<dbReference type="KEGG" id="pry:Prubr_45200"/>
<dbReference type="PROSITE" id="PS50075">
    <property type="entry name" value="CARRIER"/>
    <property type="match status" value="1"/>
</dbReference>
<accession>A0A810N5N7</accession>
<feature type="domain" description="Carrier" evidence="4">
    <location>
        <begin position="17"/>
        <end position="92"/>
    </location>
</feature>
<dbReference type="PROSITE" id="PS00012">
    <property type="entry name" value="PHOSPHOPANTETHEINE"/>
    <property type="match status" value="1"/>
</dbReference>
<dbReference type="Gene3D" id="1.10.1200.10">
    <property type="entry name" value="ACP-like"/>
    <property type="match status" value="1"/>
</dbReference>
<dbReference type="SMART" id="SM00823">
    <property type="entry name" value="PKS_PP"/>
    <property type="match status" value="1"/>
</dbReference>
<evidence type="ECO:0000256" key="1">
    <source>
        <dbReference type="ARBA" id="ARBA00022450"/>
    </source>
</evidence>
<gene>
    <name evidence="5" type="ORF">Prubr_45200</name>
</gene>
<evidence type="ECO:0000313" key="6">
    <source>
        <dbReference type="Proteomes" id="UP000680866"/>
    </source>
</evidence>
<dbReference type="Proteomes" id="UP000680866">
    <property type="component" value="Chromosome"/>
</dbReference>
<dbReference type="AlphaFoldDB" id="A0A810N5N7"/>
<feature type="region of interest" description="Disordered" evidence="3">
    <location>
        <begin position="1"/>
        <end position="20"/>
    </location>
</feature>
<protein>
    <recommendedName>
        <fullName evidence="4">Carrier domain-containing protein</fullName>
    </recommendedName>
</protein>
<keyword evidence="2" id="KW-0597">Phosphoprotein</keyword>
<feature type="region of interest" description="Disordered" evidence="3">
    <location>
        <begin position="96"/>
        <end position="161"/>
    </location>
</feature>
<dbReference type="RefSeq" id="WP_212816827.1">
    <property type="nucleotide sequence ID" value="NZ_AP023359.1"/>
</dbReference>
<feature type="compositionally biased region" description="Basic residues" evidence="3">
    <location>
        <begin position="127"/>
        <end position="141"/>
    </location>
</feature>
<feature type="compositionally biased region" description="Low complexity" evidence="3">
    <location>
        <begin position="96"/>
        <end position="126"/>
    </location>
</feature>
<reference evidence="5" key="1">
    <citation type="submission" date="2020-08" db="EMBL/GenBank/DDBJ databases">
        <title>Whole genome shotgun sequence of Polymorphospora rubra NBRC 101157.</title>
        <authorList>
            <person name="Komaki H."/>
            <person name="Tamura T."/>
        </authorList>
    </citation>
    <scope>NUCLEOTIDE SEQUENCE</scope>
    <source>
        <strain evidence="5">NBRC 101157</strain>
    </source>
</reference>
<dbReference type="InterPro" id="IPR020806">
    <property type="entry name" value="PKS_PP-bd"/>
</dbReference>
<proteinExistence type="predicted"/>
<feature type="compositionally biased region" description="Basic and acidic residues" evidence="3">
    <location>
        <begin position="9"/>
        <end position="20"/>
    </location>
</feature>
<dbReference type="InterPro" id="IPR006162">
    <property type="entry name" value="Ppantetheine_attach_site"/>
</dbReference>
<sequence length="161" mass="17654">MLGNGATPHTDRSPGVEDVSERVRELTARHLGYALADVRVDTPFLDLGADSLTMINMLRELEGEFSVRVAMRELFDEGDTPARLSRLVVARIGAGPATPAAAAAPPPAAAAATVTPALAAPAPVSARRPRPRRSRPRRSRPRPPWSRSRPRRYRPPWRSRR</sequence>
<dbReference type="SUPFAM" id="SSF47336">
    <property type="entry name" value="ACP-like"/>
    <property type="match status" value="1"/>
</dbReference>
<dbReference type="InterPro" id="IPR036736">
    <property type="entry name" value="ACP-like_sf"/>
</dbReference>
<feature type="compositionally biased region" description="Basic residues" evidence="3">
    <location>
        <begin position="148"/>
        <end position="161"/>
    </location>
</feature>
<name>A0A810N5N7_9ACTN</name>
<keyword evidence="1" id="KW-0596">Phosphopantetheine</keyword>